<evidence type="ECO:0000313" key="2">
    <source>
        <dbReference type="EMBL" id="JAW14732.1"/>
    </source>
</evidence>
<keyword evidence="1" id="KW-0472">Membrane</keyword>
<dbReference type="EMBL" id="GFTR01001694">
    <property type="protein sequence ID" value="JAW14732.1"/>
    <property type="molecule type" value="Transcribed_RNA"/>
</dbReference>
<keyword evidence="1" id="KW-1133">Transmembrane helix</keyword>
<organism evidence="2">
    <name type="scientific">Panstrongylus lignarius</name>
    <dbReference type="NCBI Taxonomy" id="156445"/>
    <lineage>
        <taxon>Eukaryota</taxon>
        <taxon>Metazoa</taxon>
        <taxon>Ecdysozoa</taxon>
        <taxon>Arthropoda</taxon>
        <taxon>Hexapoda</taxon>
        <taxon>Insecta</taxon>
        <taxon>Pterygota</taxon>
        <taxon>Neoptera</taxon>
        <taxon>Paraneoptera</taxon>
        <taxon>Hemiptera</taxon>
        <taxon>Heteroptera</taxon>
        <taxon>Panheteroptera</taxon>
        <taxon>Cimicomorpha</taxon>
        <taxon>Reduviidae</taxon>
        <taxon>Triatominae</taxon>
        <taxon>Panstrongylus</taxon>
    </lineage>
</organism>
<proteinExistence type="predicted"/>
<keyword evidence="1" id="KW-0812">Transmembrane</keyword>
<dbReference type="AlphaFoldDB" id="A0A224Y177"/>
<accession>A0A224Y177</accession>
<reference evidence="2" key="1">
    <citation type="journal article" date="2018" name="PLoS Negl. Trop. Dis.">
        <title>An insight into the salivary gland and fat body transcriptome of Panstrongylus lignarius (Hemiptera: Heteroptera), the main vector of Chagas disease in Peru.</title>
        <authorList>
            <person name="Nevoa J.C."/>
            <person name="Mendes M.T."/>
            <person name="da Silva M.V."/>
            <person name="Soares S.C."/>
            <person name="Oliveira C.J.F."/>
            <person name="Ribeiro J.M.C."/>
        </authorList>
    </citation>
    <scope>NUCLEOTIDE SEQUENCE</scope>
</reference>
<protein>
    <submittedName>
        <fullName evidence="2">Uncharacterized protein</fullName>
    </submittedName>
</protein>
<name>A0A224Y177_9HEMI</name>
<evidence type="ECO:0000256" key="1">
    <source>
        <dbReference type="SAM" id="Phobius"/>
    </source>
</evidence>
<feature type="transmembrane region" description="Helical" evidence="1">
    <location>
        <begin position="7"/>
        <end position="24"/>
    </location>
</feature>
<sequence length="105" mass="11757">MRSMRDRNFFVSWVHVYIWMVLWLKKVFTILRPSCSHISRALSPLLFITSSPYLPTTLLSISRPTLAFKSPIIIISCLAGTFSINSLSSSQKLSFSVSGALSFGP</sequence>